<dbReference type="AlphaFoldDB" id="A0A2G9GVD4"/>
<keyword evidence="2" id="KW-1185">Reference proteome</keyword>
<name>A0A2G9GVD4_9LAMI</name>
<comment type="caution">
    <text evidence="1">The sequence shown here is derived from an EMBL/GenBank/DDBJ whole genome shotgun (WGS) entry which is preliminary data.</text>
</comment>
<dbReference type="OrthoDB" id="913735at2759"/>
<proteinExistence type="predicted"/>
<organism evidence="1 2">
    <name type="scientific">Handroanthus impetiginosus</name>
    <dbReference type="NCBI Taxonomy" id="429701"/>
    <lineage>
        <taxon>Eukaryota</taxon>
        <taxon>Viridiplantae</taxon>
        <taxon>Streptophyta</taxon>
        <taxon>Embryophyta</taxon>
        <taxon>Tracheophyta</taxon>
        <taxon>Spermatophyta</taxon>
        <taxon>Magnoliopsida</taxon>
        <taxon>eudicotyledons</taxon>
        <taxon>Gunneridae</taxon>
        <taxon>Pentapetalae</taxon>
        <taxon>asterids</taxon>
        <taxon>lamiids</taxon>
        <taxon>Lamiales</taxon>
        <taxon>Bignoniaceae</taxon>
        <taxon>Crescentiina</taxon>
        <taxon>Tabebuia alliance</taxon>
        <taxon>Handroanthus</taxon>
    </lineage>
</organism>
<accession>A0A2G9GVD4</accession>
<protein>
    <submittedName>
        <fullName evidence="1">Uncharacterized protein</fullName>
    </submittedName>
</protein>
<evidence type="ECO:0000313" key="2">
    <source>
        <dbReference type="Proteomes" id="UP000231279"/>
    </source>
</evidence>
<sequence>MTTKCCEEKAVIVAVYTERVPLSHNHNHHQYNYHNVHGRRRIEGYNRKAELLEYARHLRASAQQHQTSHMIKPISTVNQTVATPKKPRSSSHPPTCLGKWEFLIPTFLRSNNDKKKQKDCVSPANKMKALVKSIEVQKKTDFLSKLLRKLQKRW</sequence>
<evidence type="ECO:0000313" key="1">
    <source>
        <dbReference type="EMBL" id="PIN09247.1"/>
    </source>
</evidence>
<dbReference type="EMBL" id="NKXS01003574">
    <property type="protein sequence ID" value="PIN09247.1"/>
    <property type="molecule type" value="Genomic_DNA"/>
</dbReference>
<dbReference type="Proteomes" id="UP000231279">
    <property type="component" value="Unassembled WGS sequence"/>
</dbReference>
<gene>
    <name evidence="1" type="ORF">CDL12_18170</name>
</gene>
<reference evidence="2" key="1">
    <citation type="journal article" date="2018" name="Gigascience">
        <title>Genome assembly of the Pink Ipe (Handroanthus impetiginosus, Bignoniaceae), a highly valued, ecologically keystone Neotropical timber forest tree.</title>
        <authorList>
            <person name="Silva-Junior O.B."/>
            <person name="Grattapaglia D."/>
            <person name="Novaes E."/>
            <person name="Collevatti R.G."/>
        </authorList>
    </citation>
    <scope>NUCLEOTIDE SEQUENCE [LARGE SCALE GENOMIC DNA]</scope>
    <source>
        <strain evidence="2">cv. UFG-1</strain>
    </source>
</reference>